<keyword evidence="3" id="KW-0614">Plasmid</keyword>
<reference evidence="3" key="2">
    <citation type="submission" date="2022-04" db="EMBL/GenBank/DDBJ databases">
        <authorList>
            <person name="Bromfield E.S.P."/>
            <person name="Cloutier S."/>
        </authorList>
    </citation>
    <scope>NUCLEOTIDE SEQUENCE</scope>
    <source>
        <strain evidence="3">1S5</strain>
        <plasmid evidence="3">pBb1S5b</plasmid>
    </source>
</reference>
<dbReference type="Pfam" id="PF07506">
    <property type="entry name" value="RepB"/>
    <property type="match status" value="1"/>
</dbReference>
<dbReference type="InterPro" id="IPR011111">
    <property type="entry name" value="Plasmid_RepB"/>
</dbReference>
<sequence>MSRKDAINSLFLKKPEAASTPQVKHTDRVRTGAIAAMGSSLQEMTEGAKAAERLQQQLAAGETVIALDPGQIDGSRIADRIAIDVDPGFEALVSSISEYGQQVPILVRPHPEKIERFQIAYGRRRLRAAVRLGQSVKAIVRSLSDAELVIAQGRENLDRADLSFIEKAFFAKRLEDAGYDRATIIAALSTDKADLSRYIAIARRIPEQFVLRIGPAPKAGRARWLGLAEKLDDGKVVTAIENLLNAPEVVGLDSDSRFQAVWKAVDKQPKSTAKRSDVWVTQAGKRAGRVERSAGKTALVFNEKVVPEFATWVSSRLDQLYAEFSAAKEEEAQTKKE</sequence>
<dbReference type="InterPro" id="IPR003115">
    <property type="entry name" value="ParB_N"/>
</dbReference>
<organism evidence="3 4">
    <name type="scientific">Bradyrhizobium barranii subsp. apii</name>
    <dbReference type="NCBI Taxonomy" id="2819348"/>
    <lineage>
        <taxon>Bacteria</taxon>
        <taxon>Pseudomonadati</taxon>
        <taxon>Pseudomonadota</taxon>
        <taxon>Alphaproteobacteria</taxon>
        <taxon>Hyphomicrobiales</taxon>
        <taxon>Nitrobacteraceae</taxon>
        <taxon>Bradyrhizobium</taxon>
        <taxon>Bradyrhizobium barranii</taxon>
    </lineage>
</organism>
<geneLocation type="plasmid" evidence="3 4">
    <name>pBb1S5b</name>
</geneLocation>
<dbReference type="Pfam" id="PF02195">
    <property type="entry name" value="ParB_N"/>
    <property type="match status" value="1"/>
</dbReference>
<dbReference type="GO" id="GO:0003677">
    <property type="term" value="F:DNA binding"/>
    <property type="evidence" value="ECO:0007669"/>
    <property type="project" value="InterPro"/>
</dbReference>
<dbReference type="SUPFAM" id="SSF110849">
    <property type="entry name" value="ParB/Sulfiredoxin"/>
    <property type="match status" value="1"/>
</dbReference>
<accession>A0A8T5VW95</accession>
<dbReference type="InterPro" id="IPR017819">
    <property type="entry name" value="Plasmid_partition_RepB"/>
</dbReference>
<dbReference type="NCBIfam" id="TIGR03454">
    <property type="entry name" value="partition_RepB"/>
    <property type="match status" value="1"/>
</dbReference>
<gene>
    <name evidence="3" type="primary">repB</name>
    <name evidence="3" type="ORF">HAP41_0000049805</name>
</gene>
<evidence type="ECO:0000259" key="2">
    <source>
        <dbReference type="SMART" id="SM00470"/>
    </source>
</evidence>
<evidence type="ECO:0000313" key="4">
    <source>
        <dbReference type="Proteomes" id="UP000551709"/>
    </source>
</evidence>
<reference evidence="3" key="1">
    <citation type="journal article" date="2017" name="Syst. Appl. Microbiol.">
        <title>Soybeans inoculated with root zone soils of Canadian native legumes harbour diverse and novel Bradyrhizobium spp. that possess agricultural potential.</title>
        <authorList>
            <person name="Bromfield E.S.P."/>
            <person name="Cloutier S."/>
            <person name="Tambong J.T."/>
            <person name="Tran Thi T.V."/>
        </authorList>
    </citation>
    <scope>NUCLEOTIDE SEQUENCE</scope>
    <source>
        <strain evidence="3">1S5</strain>
    </source>
</reference>
<dbReference type="GO" id="GO:0005694">
    <property type="term" value="C:chromosome"/>
    <property type="evidence" value="ECO:0007669"/>
    <property type="project" value="TreeGrafter"/>
</dbReference>
<dbReference type="EMBL" id="CP096257">
    <property type="protein sequence ID" value="UPT92400.1"/>
    <property type="molecule type" value="Genomic_DNA"/>
</dbReference>
<dbReference type="InterPro" id="IPR050336">
    <property type="entry name" value="Chromosome_partition/occlusion"/>
</dbReference>
<dbReference type="CDD" id="cd16405">
    <property type="entry name" value="RepB_like_N"/>
    <property type="match status" value="1"/>
</dbReference>
<dbReference type="PANTHER" id="PTHR33375:SF1">
    <property type="entry name" value="CHROMOSOME-PARTITIONING PROTEIN PARB-RELATED"/>
    <property type="match status" value="1"/>
</dbReference>
<dbReference type="Gene3D" id="1.10.10.2830">
    <property type="match status" value="1"/>
</dbReference>
<proteinExistence type="inferred from homology"/>
<dbReference type="InterPro" id="IPR037972">
    <property type="entry name" value="RepB_N"/>
</dbReference>
<dbReference type="Proteomes" id="UP000551709">
    <property type="component" value="Plasmid pBb1S5b"/>
</dbReference>
<dbReference type="SMART" id="SM00470">
    <property type="entry name" value="ParB"/>
    <property type="match status" value="1"/>
</dbReference>
<dbReference type="SUPFAM" id="SSF109709">
    <property type="entry name" value="KorB DNA-binding domain-like"/>
    <property type="match status" value="1"/>
</dbReference>
<dbReference type="InterPro" id="IPR036086">
    <property type="entry name" value="ParB/Sulfiredoxin_sf"/>
</dbReference>
<comment type="similarity">
    <text evidence="1">Belongs to the ParB family.</text>
</comment>
<feature type="domain" description="ParB-like N-terminal" evidence="2">
    <location>
        <begin position="65"/>
        <end position="157"/>
    </location>
</feature>
<dbReference type="NCBIfam" id="TIGR00180">
    <property type="entry name" value="parB_part"/>
    <property type="match status" value="1"/>
</dbReference>
<dbReference type="AlphaFoldDB" id="A0A8T5VW95"/>
<dbReference type="RefSeq" id="WP_166107255.1">
    <property type="nucleotide sequence ID" value="NZ_CP096257.1"/>
</dbReference>
<protein>
    <submittedName>
        <fullName evidence="3">Plasmid partitioning protein RepB</fullName>
    </submittedName>
</protein>
<name>A0A8T5VW95_9BRAD</name>
<dbReference type="InterPro" id="IPR004437">
    <property type="entry name" value="ParB/RepB/Spo0J"/>
</dbReference>
<dbReference type="Gene3D" id="3.90.1530.30">
    <property type="match status" value="1"/>
</dbReference>
<dbReference type="PANTHER" id="PTHR33375">
    <property type="entry name" value="CHROMOSOME-PARTITIONING PROTEIN PARB-RELATED"/>
    <property type="match status" value="1"/>
</dbReference>
<evidence type="ECO:0000256" key="1">
    <source>
        <dbReference type="ARBA" id="ARBA00006295"/>
    </source>
</evidence>
<dbReference type="GO" id="GO:0007059">
    <property type="term" value="P:chromosome segregation"/>
    <property type="evidence" value="ECO:0007669"/>
    <property type="project" value="TreeGrafter"/>
</dbReference>
<evidence type="ECO:0000313" key="3">
    <source>
        <dbReference type="EMBL" id="UPT92400.1"/>
    </source>
</evidence>